<sequence length="78" mass="8862">MLSIRDPRAAELAKRLAGQRKTTMTEAIITALENELKRERETVPLPDRLARLAEKARRLAGPDARDVPKDEIDEIWGQ</sequence>
<dbReference type="EMBL" id="CP046052">
    <property type="protein sequence ID" value="QGM47400.1"/>
    <property type="molecule type" value="Genomic_DNA"/>
</dbReference>
<organism evidence="2 3">
    <name type="scientific">Methylocystis heyeri</name>
    <dbReference type="NCBI Taxonomy" id="391905"/>
    <lineage>
        <taxon>Bacteria</taxon>
        <taxon>Pseudomonadati</taxon>
        <taxon>Pseudomonadota</taxon>
        <taxon>Alphaproteobacteria</taxon>
        <taxon>Hyphomicrobiales</taxon>
        <taxon>Methylocystaceae</taxon>
        <taxon>Methylocystis</taxon>
    </lineage>
</organism>
<dbReference type="AlphaFoldDB" id="A0A6B8KKY7"/>
<dbReference type="Proteomes" id="UP000309061">
    <property type="component" value="Chromosome"/>
</dbReference>
<proteinExistence type="predicted"/>
<name>A0A6B8KKY7_9HYPH</name>
<keyword evidence="3" id="KW-1185">Reference proteome</keyword>
<dbReference type="OrthoDB" id="7998375at2"/>
<dbReference type="RefSeq" id="WP_136497360.1">
    <property type="nucleotide sequence ID" value="NZ_CP046052.1"/>
</dbReference>
<protein>
    <submittedName>
        <fullName evidence="2">Transcriptional regulator</fullName>
    </submittedName>
</protein>
<dbReference type="Pfam" id="PF07704">
    <property type="entry name" value="PSK_trans_fac"/>
    <property type="match status" value="1"/>
</dbReference>
<evidence type="ECO:0000256" key="1">
    <source>
        <dbReference type="SAM" id="MobiDB-lite"/>
    </source>
</evidence>
<gene>
    <name evidence="2" type="ORF">H2LOC_017855</name>
</gene>
<evidence type="ECO:0000313" key="3">
    <source>
        <dbReference type="Proteomes" id="UP000309061"/>
    </source>
</evidence>
<feature type="region of interest" description="Disordered" evidence="1">
    <location>
        <begin position="58"/>
        <end position="78"/>
    </location>
</feature>
<dbReference type="KEGG" id="mhey:H2LOC_017855"/>
<reference evidence="2 3" key="1">
    <citation type="submission" date="2019-11" db="EMBL/GenBank/DDBJ databases">
        <title>The genome sequence of Methylocystis heyeri.</title>
        <authorList>
            <person name="Oshkin I.Y."/>
            <person name="Miroshnikov K."/>
            <person name="Dedysh S.N."/>
        </authorList>
    </citation>
    <scope>NUCLEOTIDE SEQUENCE [LARGE SCALE GENOMIC DNA]</scope>
    <source>
        <strain evidence="2 3">H2</strain>
    </source>
</reference>
<evidence type="ECO:0000313" key="2">
    <source>
        <dbReference type="EMBL" id="QGM47400.1"/>
    </source>
</evidence>
<accession>A0A6B8KKY7</accession>
<dbReference type="InterPro" id="IPR011660">
    <property type="entry name" value="VapB-like"/>
</dbReference>